<evidence type="ECO:0000313" key="3">
    <source>
        <dbReference type="Proteomes" id="UP000027138"/>
    </source>
</evidence>
<dbReference type="EMBL" id="KK914590">
    <property type="protein sequence ID" value="KDP32192.1"/>
    <property type="molecule type" value="Genomic_DNA"/>
</dbReference>
<dbReference type="Proteomes" id="UP000027138">
    <property type="component" value="Unassembled WGS sequence"/>
</dbReference>
<gene>
    <name evidence="2" type="ORF">JCGZ_14940</name>
</gene>
<proteinExistence type="predicted"/>
<keyword evidence="3" id="KW-1185">Reference proteome</keyword>
<dbReference type="AlphaFoldDB" id="A0A067K7W7"/>
<evidence type="ECO:0000256" key="1">
    <source>
        <dbReference type="SAM" id="MobiDB-lite"/>
    </source>
</evidence>
<accession>A0A067K7W7</accession>
<protein>
    <submittedName>
        <fullName evidence="2">Uncharacterized protein</fullName>
    </submittedName>
</protein>
<feature type="region of interest" description="Disordered" evidence="1">
    <location>
        <begin position="1"/>
        <end position="51"/>
    </location>
</feature>
<feature type="compositionally biased region" description="Polar residues" evidence="1">
    <location>
        <begin position="1"/>
        <end position="11"/>
    </location>
</feature>
<feature type="compositionally biased region" description="Low complexity" evidence="1">
    <location>
        <begin position="31"/>
        <end position="45"/>
    </location>
</feature>
<reference evidence="2 3" key="1">
    <citation type="journal article" date="2014" name="PLoS ONE">
        <title>Global Analysis of Gene Expression Profiles in Physic Nut (Jatropha curcas L.) Seedlings Exposed to Salt Stress.</title>
        <authorList>
            <person name="Zhang L."/>
            <person name="Zhang C."/>
            <person name="Wu P."/>
            <person name="Chen Y."/>
            <person name="Li M."/>
            <person name="Jiang H."/>
            <person name="Wu G."/>
        </authorList>
    </citation>
    <scope>NUCLEOTIDE SEQUENCE [LARGE SCALE GENOMIC DNA]</scope>
    <source>
        <strain evidence="3">cv. GZQX0401</strain>
        <tissue evidence="2">Young leaves</tissue>
    </source>
</reference>
<sequence length="101" mass="10491">MGALANSSAHADTQDAGGADTKEDIPPPFPGFSFGAGTSGAGPSFQGTSTMSNDEVLARMLSSMDVFDTRLTGMESMITDRFQSLEITQGSIDSHLDTLQG</sequence>
<name>A0A067K7W7_JATCU</name>
<evidence type="ECO:0000313" key="2">
    <source>
        <dbReference type="EMBL" id="KDP32192.1"/>
    </source>
</evidence>
<organism evidence="2 3">
    <name type="scientific">Jatropha curcas</name>
    <name type="common">Barbados nut</name>
    <dbReference type="NCBI Taxonomy" id="180498"/>
    <lineage>
        <taxon>Eukaryota</taxon>
        <taxon>Viridiplantae</taxon>
        <taxon>Streptophyta</taxon>
        <taxon>Embryophyta</taxon>
        <taxon>Tracheophyta</taxon>
        <taxon>Spermatophyta</taxon>
        <taxon>Magnoliopsida</taxon>
        <taxon>eudicotyledons</taxon>
        <taxon>Gunneridae</taxon>
        <taxon>Pentapetalae</taxon>
        <taxon>rosids</taxon>
        <taxon>fabids</taxon>
        <taxon>Malpighiales</taxon>
        <taxon>Euphorbiaceae</taxon>
        <taxon>Crotonoideae</taxon>
        <taxon>Jatropheae</taxon>
        <taxon>Jatropha</taxon>
    </lineage>
</organism>